<dbReference type="PANTHER" id="PTHR37984">
    <property type="entry name" value="PROTEIN CBG26694"/>
    <property type="match status" value="1"/>
</dbReference>
<name>A0A183SBN1_SCHSO</name>
<evidence type="ECO:0000313" key="4">
    <source>
        <dbReference type="WBParaSite" id="SSLN_0000169201-mRNA-1"/>
    </source>
</evidence>
<dbReference type="PROSITE" id="PS50878">
    <property type="entry name" value="RT_POL"/>
    <property type="match status" value="1"/>
</dbReference>
<dbReference type="Proteomes" id="UP000275846">
    <property type="component" value="Unassembled WGS sequence"/>
</dbReference>
<dbReference type="STRING" id="70667.A0A183SBN1"/>
<evidence type="ECO:0000313" key="2">
    <source>
        <dbReference type="EMBL" id="VDL88014.1"/>
    </source>
</evidence>
<dbReference type="EMBL" id="UYSU01004697">
    <property type="protein sequence ID" value="VDL88014.1"/>
    <property type="molecule type" value="Genomic_DNA"/>
</dbReference>
<dbReference type="Gene3D" id="3.30.70.270">
    <property type="match status" value="1"/>
</dbReference>
<organism evidence="4">
    <name type="scientific">Schistocephalus solidus</name>
    <name type="common">Tapeworm</name>
    <dbReference type="NCBI Taxonomy" id="70667"/>
    <lineage>
        <taxon>Eukaryota</taxon>
        <taxon>Metazoa</taxon>
        <taxon>Spiralia</taxon>
        <taxon>Lophotrochozoa</taxon>
        <taxon>Platyhelminthes</taxon>
        <taxon>Cestoda</taxon>
        <taxon>Eucestoda</taxon>
        <taxon>Diphyllobothriidea</taxon>
        <taxon>Diphyllobothriidae</taxon>
        <taxon>Schistocephalus</taxon>
    </lineage>
</organism>
<evidence type="ECO:0000313" key="3">
    <source>
        <dbReference type="Proteomes" id="UP000275846"/>
    </source>
</evidence>
<dbReference type="InterPro" id="IPR043502">
    <property type="entry name" value="DNA/RNA_pol_sf"/>
</dbReference>
<accession>A0A183SBN1</accession>
<reference evidence="4" key="1">
    <citation type="submission" date="2016-06" db="UniProtKB">
        <authorList>
            <consortium name="WormBaseParasite"/>
        </authorList>
    </citation>
    <scope>IDENTIFICATION</scope>
</reference>
<gene>
    <name evidence="2" type="ORF">SSLN_LOCUS1629</name>
</gene>
<keyword evidence="3" id="KW-1185">Reference proteome</keyword>
<proteinExistence type="predicted"/>
<dbReference type="SUPFAM" id="SSF56672">
    <property type="entry name" value="DNA/RNA polymerases"/>
    <property type="match status" value="1"/>
</dbReference>
<dbReference type="OrthoDB" id="5807442at2759"/>
<dbReference type="InterPro" id="IPR043128">
    <property type="entry name" value="Rev_trsase/Diguanyl_cyclase"/>
</dbReference>
<feature type="domain" description="Reverse transcriptase" evidence="1">
    <location>
        <begin position="1"/>
        <end position="62"/>
    </location>
</feature>
<evidence type="ECO:0000259" key="1">
    <source>
        <dbReference type="PROSITE" id="PS50878"/>
    </source>
</evidence>
<dbReference type="PANTHER" id="PTHR37984:SF5">
    <property type="entry name" value="PROTEIN NYNRIN-LIKE"/>
    <property type="match status" value="1"/>
</dbReference>
<dbReference type="InterPro" id="IPR050951">
    <property type="entry name" value="Retrovirus_Pol_polyprotein"/>
</dbReference>
<dbReference type="WBParaSite" id="SSLN_0000169201-mRNA-1">
    <property type="protein sequence ID" value="SSLN_0000169201-mRNA-1"/>
    <property type="gene ID" value="SSLN_0000169201"/>
</dbReference>
<dbReference type="Pfam" id="PF00078">
    <property type="entry name" value="RVT_1"/>
    <property type="match status" value="1"/>
</dbReference>
<reference evidence="2 3" key="2">
    <citation type="submission" date="2018-11" db="EMBL/GenBank/DDBJ databases">
        <authorList>
            <consortium name="Pathogen Informatics"/>
        </authorList>
    </citation>
    <scope>NUCLEOTIDE SEQUENCE [LARGE SCALE GENOMIC DNA]</scope>
    <source>
        <strain evidence="2 3">NST_G2</strain>
    </source>
</reference>
<protein>
    <submittedName>
        <fullName evidence="4">Reverse transcriptase domain-containing protein</fullName>
    </submittedName>
</protein>
<dbReference type="InterPro" id="IPR000477">
    <property type="entry name" value="RT_dom"/>
</dbReference>
<sequence>MLSGIPGTSGYLDDIMIMGRSPTELQDRVCAVLKRLQEYGFHLRADKCQFFLESIKYLGFIFDATGRHPDPENIRAI</sequence>
<dbReference type="AlphaFoldDB" id="A0A183SBN1"/>